<organism evidence="1 2">
    <name type="scientific">Microbacterium hydrocarbonoxydans</name>
    <dbReference type="NCBI Taxonomy" id="273678"/>
    <lineage>
        <taxon>Bacteria</taxon>
        <taxon>Bacillati</taxon>
        <taxon>Actinomycetota</taxon>
        <taxon>Actinomycetes</taxon>
        <taxon>Micrococcales</taxon>
        <taxon>Microbacteriaceae</taxon>
        <taxon>Microbacterium</taxon>
    </lineage>
</organism>
<gene>
    <name evidence="1" type="ORF">SAMN04489807_0902</name>
</gene>
<dbReference type="EMBL" id="FNSQ01000005">
    <property type="protein sequence ID" value="SEB47020.1"/>
    <property type="molecule type" value="Genomic_DNA"/>
</dbReference>
<sequence>MPLSGRYIGAYSDRMITDDPTLTNPDHYRTLWENDFVRVLEYTDEPGDQTTPHDHPNSVMVTLSDFSRRLSAGDRVFDTALTSGQAVWLPAQRHSGQNTGTTPTHSILIELKGDAAGEQDSAVLGPSV</sequence>
<name>A0A1H4JL39_9MICO</name>
<dbReference type="InterPro" id="IPR011051">
    <property type="entry name" value="RmlC_Cupin_sf"/>
</dbReference>
<evidence type="ECO:0000313" key="2">
    <source>
        <dbReference type="Proteomes" id="UP000183750"/>
    </source>
</evidence>
<accession>A0A1H4JL39</accession>
<proteinExistence type="predicted"/>
<dbReference type="Gene3D" id="2.60.120.10">
    <property type="entry name" value="Jelly Rolls"/>
    <property type="match status" value="1"/>
</dbReference>
<dbReference type="SUPFAM" id="SSF51182">
    <property type="entry name" value="RmlC-like cupins"/>
    <property type="match status" value="1"/>
</dbReference>
<keyword evidence="2" id="KW-1185">Reference proteome</keyword>
<dbReference type="AlphaFoldDB" id="A0A1H4JL39"/>
<protein>
    <recommendedName>
        <fullName evidence="3">Cytoplasmic protein</fullName>
    </recommendedName>
</protein>
<reference evidence="2" key="1">
    <citation type="submission" date="2016-10" db="EMBL/GenBank/DDBJ databases">
        <authorList>
            <person name="Varghese N."/>
            <person name="Submissions S."/>
        </authorList>
    </citation>
    <scope>NUCLEOTIDE SEQUENCE [LARGE SCALE GENOMIC DNA]</scope>
    <source>
        <strain evidence="2">DSM 16089</strain>
    </source>
</reference>
<dbReference type="Proteomes" id="UP000183750">
    <property type="component" value="Unassembled WGS sequence"/>
</dbReference>
<dbReference type="InterPro" id="IPR014710">
    <property type="entry name" value="RmlC-like_jellyroll"/>
</dbReference>
<evidence type="ECO:0008006" key="3">
    <source>
        <dbReference type="Google" id="ProtNLM"/>
    </source>
</evidence>
<evidence type="ECO:0000313" key="1">
    <source>
        <dbReference type="EMBL" id="SEB47020.1"/>
    </source>
</evidence>